<dbReference type="OMA" id="LAEMDCL"/>
<dbReference type="CTD" id="54546"/>
<dbReference type="GeneID" id="103067499"/>
<dbReference type="Gene3D" id="3.30.40.10">
    <property type="entry name" value="Zinc/RING finger domain, C3HC4 (zinc finger)"/>
    <property type="match status" value="1"/>
</dbReference>
<gene>
    <name evidence="9" type="primary">RNF186</name>
</gene>
<dbReference type="GO" id="GO:0016567">
    <property type="term" value="P:protein ubiquitination"/>
    <property type="evidence" value="ECO:0007669"/>
    <property type="project" value="TreeGrafter"/>
</dbReference>
<dbReference type="Proteomes" id="UP000695026">
    <property type="component" value="Unplaced"/>
</dbReference>
<protein>
    <submittedName>
        <fullName evidence="9">RING finger protein 186</fullName>
    </submittedName>
</protein>
<accession>A0A9F5IZ04</accession>
<dbReference type="GO" id="GO:0061630">
    <property type="term" value="F:ubiquitin protein ligase activity"/>
    <property type="evidence" value="ECO:0007669"/>
    <property type="project" value="TreeGrafter"/>
</dbReference>
<feature type="transmembrane region" description="Helical" evidence="6">
    <location>
        <begin position="231"/>
        <end position="250"/>
    </location>
</feature>
<evidence type="ECO:0000256" key="6">
    <source>
        <dbReference type="SAM" id="Phobius"/>
    </source>
</evidence>
<dbReference type="GO" id="GO:0008270">
    <property type="term" value="F:zinc ion binding"/>
    <property type="evidence" value="ECO:0007669"/>
    <property type="project" value="UniProtKB-KW"/>
</dbReference>
<keyword evidence="8" id="KW-1185">Reference proteome</keyword>
<dbReference type="OrthoDB" id="6106880at2759"/>
<sequence>MENLQLVNGAGKEMDQCEISEETPLRTDGGPGVKGYSTQEDRSCCLPGNKSVDLELGIPETETSASLSPAALNVLAPAPLRQCPSRVSVAEMDCLICFNRYSFARLPKVLACQHAFCAVCLKLILRNEDRTWVISCPLCRKTTAVFGGLICSLRNQEHVMEQLGSPDPDAKGAGSPGAAGARRSRHPSSDVQSQDGGEINQAATKRLILLLMIVSLLIVLILPFMNTGLLTWSLCFMIVLSVIVSVVLCWDPSWMHPSLSVPRCTRKVNQVA</sequence>
<dbReference type="SMART" id="SM00184">
    <property type="entry name" value="RING"/>
    <property type="match status" value="1"/>
</dbReference>
<dbReference type="InterPro" id="IPR017907">
    <property type="entry name" value="Znf_RING_CS"/>
</dbReference>
<dbReference type="PANTHER" id="PTHR22791">
    <property type="entry name" value="RING-TYPE DOMAIN-CONTAINING PROTEIN"/>
    <property type="match status" value="1"/>
</dbReference>
<dbReference type="InterPro" id="IPR001841">
    <property type="entry name" value="Znf_RING"/>
</dbReference>
<dbReference type="InterPro" id="IPR013083">
    <property type="entry name" value="Znf_RING/FYVE/PHD"/>
</dbReference>
<evidence type="ECO:0000313" key="9">
    <source>
        <dbReference type="RefSeq" id="XP_025030915.1"/>
    </source>
</evidence>
<evidence type="ECO:0000256" key="3">
    <source>
        <dbReference type="ARBA" id="ARBA00022833"/>
    </source>
</evidence>
<evidence type="ECO:0000259" key="7">
    <source>
        <dbReference type="PROSITE" id="PS50089"/>
    </source>
</evidence>
<dbReference type="KEGG" id="pbi:103067499"/>
<feature type="domain" description="RING-type" evidence="7">
    <location>
        <begin position="94"/>
        <end position="140"/>
    </location>
</feature>
<dbReference type="Pfam" id="PF13639">
    <property type="entry name" value="zf-RING_2"/>
    <property type="match status" value="1"/>
</dbReference>
<proteinExistence type="predicted"/>
<reference evidence="9" key="1">
    <citation type="submission" date="2025-08" db="UniProtKB">
        <authorList>
            <consortium name="RefSeq"/>
        </authorList>
    </citation>
    <scope>IDENTIFICATION</scope>
    <source>
        <tissue evidence="9">Liver</tissue>
    </source>
</reference>
<feature type="transmembrane region" description="Helical" evidence="6">
    <location>
        <begin position="207"/>
        <end position="225"/>
    </location>
</feature>
<evidence type="ECO:0000256" key="4">
    <source>
        <dbReference type="PROSITE-ProRule" id="PRU00175"/>
    </source>
</evidence>
<feature type="compositionally biased region" description="Low complexity" evidence="5">
    <location>
        <begin position="172"/>
        <end position="181"/>
    </location>
</feature>
<evidence type="ECO:0000313" key="8">
    <source>
        <dbReference type="Proteomes" id="UP000695026"/>
    </source>
</evidence>
<evidence type="ECO:0000256" key="1">
    <source>
        <dbReference type="ARBA" id="ARBA00022723"/>
    </source>
</evidence>
<evidence type="ECO:0000256" key="5">
    <source>
        <dbReference type="SAM" id="MobiDB-lite"/>
    </source>
</evidence>
<feature type="region of interest" description="Disordered" evidence="5">
    <location>
        <begin position="164"/>
        <end position="196"/>
    </location>
</feature>
<keyword evidence="3" id="KW-0862">Zinc</keyword>
<keyword evidence="6" id="KW-0472">Membrane</keyword>
<keyword evidence="6" id="KW-0812">Transmembrane</keyword>
<dbReference type="AlphaFoldDB" id="A0A9F5IZ04"/>
<dbReference type="PROSITE" id="PS00518">
    <property type="entry name" value="ZF_RING_1"/>
    <property type="match status" value="1"/>
</dbReference>
<keyword evidence="1" id="KW-0479">Metal-binding</keyword>
<name>A0A9F5IZ04_PYTBI</name>
<dbReference type="PANTHER" id="PTHR22791:SF28">
    <property type="entry name" value="E3 UBIQUITIN-PROTEIN LIGASE RNF186"/>
    <property type="match status" value="1"/>
</dbReference>
<dbReference type="PROSITE" id="PS50089">
    <property type="entry name" value="ZF_RING_2"/>
    <property type="match status" value="1"/>
</dbReference>
<organism evidence="8 9">
    <name type="scientific">Python bivittatus</name>
    <name type="common">Burmese python</name>
    <name type="synonym">Python molurus bivittatus</name>
    <dbReference type="NCBI Taxonomy" id="176946"/>
    <lineage>
        <taxon>Eukaryota</taxon>
        <taxon>Metazoa</taxon>
        <taxon>Chordata</taxon>
        <taxon>Craniata</taxon>
        <taxon>Vertebrata</taxon>
        <taxon>Euteleostomi</taxon>
        <taxon>Lepidosauria</taxon>
        <taxon>Squamata</taxon>
        <taxon>Bifurcata</taxon>
        <taxon>Unidentata</taxon>
        <taxon>Episquamata</taxon>
        <taxon>Toxicofera</taxon>
        <taxon>Serpentes</taxon>
        <taxon>Henophidia</taxon>
        <taxon>Pythonidae</taxon>
        <taxon>Python</taxon>
    </lineage>
</organism>
<evidence type="ECO:0000256" key="2">
    <source>
        <dbReference type="ARBA" id="ARBA00022771"/>
    </source>
</evidence>
<dbReference type="InterPro" id="IPR051435">
    <property type="entry name" value="RING_finger_E3_ubiq-ligases"/>
</dbReference>
<keyword evidence="6" id="KW-1133">Transmembrane helix</keyword>
<dbReference type="RefSeq" id="XP_025030915.1">
    <property type="nucleotide sequence ID" value="XM_025175147.1"/>
</dbReference>
<keyword evidence="2 4" id="KW-0863">Zinc-finger</keyword>
<dbReference type="SUPFAM" id="SSF57850">
    <property type="entry name" value="RING/U-box"/>
    <property type="match status" value="1"/>
</dbReference>